<feature type="domain" description="RanBP2-type" evidence="13">
    <location>
        <begin position="171"/>
        <end position="200"/>
    </location>
</feature>
<dbReference type="InterPro" id="IPR034870">
    <property type="entry name" value="TET_fam"/>
</dbReference>
<evidence type="ECO:0000256" key="5">
    <source>
        <dbReference type="ARBA" id="ARBA00022771"/>
    </source>
</evidence>
<dbReference type="Pfam" id="PF00076">
    <property type="entry name" value="RRM_1"/>
    <property type="match status" value="1"/>
</dbReference>
<feature type="region of interest" description="Disordered" evidence="11">
    <location>
        <begin position="122"/>
        <end position="149"/>
    </location>
</feature>
<dbReference type="Proteomes" id="UP000242715">
    <property type="component" value="Unassembled WGS sequence"/>
</dbReference>
<dbReference type="InterPro" id="IPR035979">
    <property type="entry name" value="RBD_domain_sf"/>
</dbReference>
<keyword evidence="4" id="KW-0677">Repeat</keyword>
<organism evidence="14 15">
    <name type="scientific">Trifolium subterraneum</name>
    <name type="common">Subterranean clover</name>
    <dbReference type="NCBI Taxonomy" id="3900"/>
    <lineage>
        <taxon>Eukaryota</taxon>
        <taxon>Viridiplantae</taxon>
        <taxon>Streptophyta</taxon>
        <taxon>Embryophyta</taxon>
        <taxon>Tracheophyta</taxon>
        <taxon>Spermatophyta</taxon>
        <taxon>Magnoliopsida</taxon>
        <taxon>eudicotyledons</taxon>
        <taxon>Gunneridae</taxon>
        <taxon>Pentapetalae</taxon>
        <taxon>rosids</taxon>
        <taxon>fabids</taxon>
        <taxon>Fabales</taxon>
        <taxon>Fabaceae</taxon>
        <taxon>Papilionoideae</taxon>
        <taxon>50 kb inversion clade</taxon>
        <taxon>NPAAA clade</taxon>
        <taxon>Hologalegina</taxon>
        <taxon>IRL clade</taxon>
        <taxon>Trifolieae</taxon>
        <taxon>Trifolium</taxon>
    </lineage>
</organism>
<feature type="domain" description="RRM" evidence="12">
    <location>
        <begin position="13"/>
        <end position="99"/>
    </location>
</feature>
<keyword evidence="15" id="KW-1185">Reference proteome</keyword>
<dbReference type="InterPro" id="IPR036443">
    <property type="entry name" value="Znf_RanBP2_sf"/>
</dbReference>
<evidence type="ECO:0000256" key="3">
    <source>
        <dbReference type="ARBA" id="ARBA00022723"/>
    </source>
</evidence>
<feature type="compositionally biased region" description="Low complexity" evidence="11">
    <location>
        <begin position="400"/>
        <end position="409"/>
    </location>
</feature>
<evidence type="ECO:0000256" key="10">
    <source>
        <dbReference type="PROSITE-ProRule" id="PRU00322"/>
    </source>
</evidence>
<dbReference type="PROSITE" id="PS50102">
    <property type="entry name" value="RRM"/>
    <property type="match status" value="1"/>
</dbReference>
<protein>
    <recommendedName>
        <fullName evidence="16">RanBP2-type domain-containing protein</fullName>
    </recommendedName>
</protein>
<dbReference type="PROSITE" id="PS50199">
    <property type="entry name" value="ZF_RANBP2_2"/>
    <property type="match status" value="1"/>
</dbReference>
<dbReference type="SUPFAM" id="SSF90209">
    <property type="entry name" value="Ran binding protein zinc finger-like"/>
    <property type="match status" value="1"/>
</dbReference>
<evidence type="ECO:0008006" key="16">
    <source>
        <dbReference type="Google" id="ProtNLM"/>
    </source>
</evidence>
<evidence type="ECO:0000256" key="1">
    <source>
        <dbReference type="ARBA" id="ARBA00004123"/>
    </source>
</evidence>
<keyword evidence="7 9" id="KW-0694">RNA-binding</keyword>
<dbReference type="GO" id="GO:0006355">
    <property type="term" value="P:regulation of DNA-templated transcription"/>
    <property type="evidence" value="ECO:0007669"/>
    <property type="project" value="InterPro"/>
</dbReference>
<keyword evidence="5 10" id="KW-0863">Zinc-finger</keyword>
<reference evidence="15" key="1">
    <citation type="journal article" date="2017" name="Front. Plant Sci.">
        <title>Climate Clever Clovers: New Paradigm to Reduce the Environmental Footprint of Ruminants by Breeding Low Methanogenic Forages Utilizing Haplotype Variation.</title>
        <authorList>
            <person name="Kaur P."/>
            <person name="Appels R."/>
            <person name="Bayer P.E."/>
            <person name="Keeble-Gagnere G."/>
            <person name="Wang J."/>
            <person name="Hirakawa H."/>
            <person name="Shirasawa K."/>
            <person name="Vercoe P."/>
            <person name="Stefanova K."/>
            <person name="Durmic Z."/>
            <person name="Nichols P."/>
            <person name="Revell C."/>
            <person name="Isobe S.N."/>
            <person name="Edwards D."/>
            <person name="Erskine W."/>
        </authorList>
    </citation>
    <scope>NUCLEOTIDE SEQUENCE [LARGE SCALE GENOMIC DNA]</scope>
    <source>
        <strain evidence="15">cv. Daliak</strain>
    </source>
</reference>
<dbReference type="PROSITE" id="PS01358">
    <property type="entry name" value="ZF_RANBP2_1"/>
    <property type="match status" value="1"/>
</dbReference>
<dbReference type="FunFam" id="4.10.1060.10:FF:000004">
    <property type="entry name" value="Zinc finger Ran-binding domain-containing protein 2"/>
    <property type="match status" value="1"/>
</dbReference>
<dbReference type="PANTHER" id="PTHR23238">
    <property type="entry name" value="RNA BINDING PROTEIN"/>
    <property type="match status" value="1"/>
</dbReference>
<dbReference type="GO" id="GO:0008270">
    <property type="term" value="F:zinc ion binding"/>
    <property type="evidence" value="ECO:0007669"/>
    <property type="project" value="UniProtKB-KW"/>
</dbReference>
<dbReference type="CDD" id="cd12534">
    <property type="entry name" value="RRM_SARFH"/>
    <property type="match status" value="1"/>
</dbReference>
<accession>A0A2Z6NZB8</accession>
<keyword evidence="8" id="KW-0539">Nucleus</keyword>
<evidence type="ECO:0000313" key="14">
    <source>
        <dbReference type="EMBL" id="GAU49464.1"/>
    </source>
</evidence>
<dbReference type="EMBL" id="DF974571">
    <property type="protein sequence ID" value="GAU49464.1"/>
    <property type="molecule type" value="Genomic_DNA"/>
</dbReference>
<feature type="compositionally biased region" description="Basic and acidic residues" evidence="11">
    <location>
        <begin position="380"/>
        <end position="395"/>
    </location>
</feature>
<dbReference type="OrthoDB" id="76445at2759"/>
<dbReference type="AlphaFoldDB" id="A0A2Z6NZB8"/>
<evidence type="ECO:0000256" key="9">
    <source>
        <dbReference type="PROSITE-ProRule" id="PRU00176"/>
    </source>
</evidence>
<evidence type="ECO:0000259" key="13">
    <source>
        <dbReference type="PROSITE" id="PS50199"/>
    </source>
</evidence>
<name>A0A2Z6NZB8_TRISU</name>
<dbReference type="InterPro" id="IPR000504">
    <property type="entry name" value="RRM_dom"/>
</dbReference>
<dbReference type="InterPro" id="IPR001876">
    <property type="entry name" value="Znf_RanBP2"/>
</dbReference>
<dbReference type="GO" id="GO:0005634">
    <property type="term" value="C:nucleus"/>
    <property type="evidence" value="ECO:0007669"/>
    <property type="project" value="UniProtKB-SubCell"/>
</dbReference>
<evidence type="ECO:0000256" key="7">
    <source>
        <dbReference type="ARBA" id="ARBA00022884"/>
    </source>
</evidence>
<comment type="similarity">
    <text evidence="2">Belongs to the RRM TET family.</text>
</comment>
<evidence type="ECO:0000256" key="6">
    <source>
        <dbReference type="ARBA" id="ARBA00022833"/>
    </source>
</evidence>
<evidence type="ECO:0000256" key="4">
    <source>
        <dbReference type="ARBA" id="ARBA00022737"/>
    </source>
</evidence>
<evidence type="ECO:0000259" key="12">
    <source>
        <dbReference type="PROSITE" id="PS50102"/>
    </source>
</evidence>
<evidence type="ECO:0000256" key="2">
    <source>
        <dbReference type="ARBA" id="ARBA00008448"/>
    </source>
</evidence>
<keyword evidence="6" id="KW-0862">Zinc</keyword>
<dbReference type="SMART" id="SM00360">
    <property type="entry name" value="RRM"/>
    <property type="match status" value="1"/>
</dbReference>
<comment type="subcellular location">
    <subcellularLocation>
        <location evidence="1">Nucleus</location>
    </subcellularLocation>
</comment>
<sequence length="422" mass="46265">MASIPGKFAPSNGSIYVCNLPYGTDDNMLAEYFGTIGVIKKDKRTGRPKIWLYRDKETNEPKGDATVTYEDPHAAVAAVEWFNNKDFHGNTIGVFIAESKNKDDQTYNSIADPGIAGNVVAPEETETESDGNGVNGRGRGQIDASSKPWQQEGDWMWGIGRPAGPTAGLFGPNDWPCPMCGNINWAKRLKCNICNTNKPGHNEGGVSGVIEHRPRRISVADFVLSDMVGFSAIIRYYGGAKRPIWWDFGAPPLTTLGGRAGGYKELDEEEIEETKRRRRQAEDDGELYDEFGNLKKKFRAKTQQSEAARVLPGSGRAGWEGKPKLQLCGLVKLYDLTLPSPSPSPSSSHFPHIHGLTEMLQKKAETEEGTAMMEIAEAESNTRRGKAVEIERGTGEETETGIMGEIGTEVDTDIKNSSRSAF</sequence>
<dbReference type="FunFam" id="3.30.70.330:FF:000574">
    <property type="entry name" value="HIV Tat-specific factor 1"/>
    <property type="match status" value="1"/>
</dbReference>
<dbReference type="Gene3D" id="3.30.70.330">
    <property type="match status" value="1"/>
</dbReference>
<evidence type="ECO:0000256" key="11">
    <source>
        <dbReference type="SAM" id="MobiDB-lite"/>
    </source>
</evidence>
<dbReference type="Gene3D" id="4.10.1060.10">
    <property type="entry name" value="Zinc finger, RanBP2-type"/>
    <property type="match status" value="1"/>
</dbReference>
<keyword evidence="3" id="KW-0479">Metal-binding</keyword>
<dbReference type="SMART" id="SM00547">
    <property type="entry name" value="ZnF_RBZ"/>
    <property type="match status" value="1"/>
</dbReference>
<proteinExistence type="inferred from homology"/>
<evidence type="ECO:0000313" key="15">
    <source>
        <dbReference type="Proteomes" id="UP000242715"/>
    </source>
</evidence>
<dbReference type="GO" id="GO:0003723">
    <property type="term" value="F:RNA binding"/>
    <property type="evidence" value="ECO:0007669"/>
    <property type="project" value="UniProtKB-UniRule"/>
</dbReference>
<dbReference type="InterPro" id="IPR012677">
    <property type="entry name" value="Nucleotide-bd_a/b_plait_sf"/>
</dbReference>
<feature type="region of interest" description="Disordered" evidence="11">
    <location>
        <begin position="379"/>
        <end position="422"/>
    </location>
</feature>
<dbReference type="SUPFAM" id="SSF54928">
    <property type="entry name" value="RNA-binding domain, RBD"/>
    <property type="match status" value="1"/>
</dbReference>
<gene>
    <name evidence="14" type="ORF">TSUD_91360</name>
</gene>
<evidence type="ECO:0000256" key="8">
    <source>
        <dbReference type="ARBA" id="ARBA00023242"/>
    </source>
</evidence>